<feature type="compositionally biased region" description="Basic and acidic residues" evidence="6">
    <location>
        <begin position="1"/>
        <end position="37"/>
    </location>
</feature>
<keyword evidence="2" id="KW-0812">Transmembrane</keyword>
<evidence type="ECO:0000256" key="4">
    <source>
        <dbReference type="ARBA" id="ARBA00023136"/>
    </source>
</evidence>
<organism evidence="7 8">
    <name type="scientific">Rhodovulum visakhapatnamense</name>
    <dbReference type="NCBI Taxonomy" id="364297"/>
    <lineage>
        <taxon>Bacteria</taxon>
        <taxon>Pseudomonadati</taxon>
        <taxon>Pseudomonadota</taxon>
        <taxon>Alphaproteobacteria</taxon>
        <taxon>Rhodobacterales</taxon>
        <taxon>Paracoccaceae</taxon>
        <taxon>Rhodovulum</taxon>
    </lineage>
</organism>
<evidence type="ECO:0008006" key="9">
    <source>
        <dbReference type="Google" id="ProtNLM"/>
    </source>
</evidence>
<keyword evidence="5" id="KW-0175">Coiled coil</keyword>
<comment type="caution">
    <text evidence="7">The sequence shown here is derived from an EMBL/GenBank/DDBJ whole genome shotgun (WGS) entry which is preliminary data.</text>
</comment>
<dbReference type="PANTHER" id="PTHR15415:SF7">
    <property type="entry name" value="MICOS COMPLEX SUBUNIT MIC60"/>
    <property type="match status" value="1"/>
</dbReference>
<feature type="region of interest" description="Disordered" evidence="6">
    <location>
        <begin position="1"/>
        <end position="111"/>
    </location>
</feature>
<feature type="compositionally biased region" description="Basic and acidic residues" evidence="6">
    <location>
        <begin position="45"/>
        <end position="60"/>
    </location>
</feature>
<dbReference type="Pfam" id="PF09731">
    <property type="entry name" value="Mitofilin"/>
    <property type="match status" value="1"/>
</dbReference>
<proteinExistence type="predicted"/>
<feature type="compositionally biased region" description="Low complexity" evidence="6">
    <location>
        <begin position="93"/>
        <end position="103"/>
    </location>
</feature>
<dbReference type="EMBL" id="SOEB01000004">
    <property type="protein sequence ID" value="TDX31898.1"/>
    <property type="molecule type" value="Genomic_DNA"/>
</dbReference>
<reference evidence="7 8" key="1">
    <citation type="submission" date="2019-03" db="EMBL/GenBank/DDBJ databases">
        <title>Genomic Encyclopedia of Type Strains, Phase IV (KMG-IV): sequencing the most valuable type-strain genomes for metagenomic binning, comparative biology and taxonomic classification.</title>
        <authorList>
            <person name="Goeker M."/>
        </authorList>
    </citation>
    <scope>NUCLEOTIDE SEQUENCE [LARGE SCALE GENOMIC DNA]</scope>
    <source>
        <strain evidence="7 8">JA181</strain>
    </source>
</reference>
<dbReference type="AlphaFoldDB" id="A0A4V3GUR0"/>
<evidence type="ECO:0000256" key="2">
    <source>
        <dbReference type="ARBA" id="ARBA00022692"/>
    </source>
</evidence>
<keyword evidence="4" id="KW-0472">Membrane</keyword>
<evidence type="ECO:0000313" key="7">
    <source>
        <dbReference type="EMBL" id="TDX31898.1"/>
    </source>
</evidence>
<dbReference type="Gene3D" id="1.10.287.1490">
    <property type="match status" value="1"/>
</dbReference>
<comment type="subcellular location">
    <subcellularLocation>
        <location evidence="1">Membrane</location>
    </subcellularLocation>
</comment>
<evidence type="ECO:0000256" key="6">
    <source>
        <dbReference type="SAM" id="MobiDB-lite"/>
    </source>
</evidence>
<feature type="coiled-coil region" evidence="5">
    <location>
        <begin position="223"/>
        <end position="275"/>
    </location>
</feature>
<evidence type="ECO:0000313" key="8">
    <source>
        <dbReference type="Proteomes" id="UP000295484"/>
    </source>
</evidence>
<evidence type="ECO:0000256" key="3">
    <source>
        <dbReference type="ARBA" id="ARBA00022989"/>
    </source>
</evidence>
<evidence type="ECO:0000256" key="5">
    <source>
        <dbReference type="SAM" id="Coils"/>
    </source>
</evidence>
<dbReference type="GO" id="GO:0016020">
    <property type="term" value="C:membrane"/>
    <property type="evidence" value="ECO:0007669"/>
    <property type="project" value="UniProtKB-SubCell"/>
</dbReference>
<protein>
    <recommendedName>
        <fullName evidence="9">Inner membrane protein</fullName>
    </recommendedName>
</protein>
<accession>A0A4V3GUR0</accession>
<evidence type="ECO:0000256" key="1">
    <source>
        <dbReference type="ARBA" id="ARBA00004370"/>
    </source>
</evidence>
<name>A0A4V3GUR0_9RHOB</name>
<dbReference type="InterPro" id="IPR019133">
    <property type="entry name" value="MIC60"/>
</dbReference>
<gene>
    <name evidence="7" type="ORF">EV657_10495</name>
</gene>
<keyword evidence="3" id="KW-1133">Transmembrane helix</keyword>
<dbReference type="PANTHER" id="PTHR15415">
    <property type="entry name" value="MITOFILIN"/>
    <property type="match status" value="1"/>
</dbReference>
<dbReference type="Proteomes" id="UP000295484">
    <property type="component" value="Unassembled WGS sequence"/>
</dbReference>
<sequence length="431" mass="44156">MCEAVRDARSETKRIERRVPVAKTEDETDSLDTKPSHPEGGQEPGEGRLEAAIRTARDRDEADEPVADSPERADAPSEAAPVQDEAPEEKPIETTPEPEAPAAGPAPAPSKPGLIGAVSPVLGGILAAGIGFVTAQYIQPEGWSFPGTSAGLGETGMAALTANGDRLDRIETALNGLSAGGGSEALAGQIDALQTEIGKIAEQVAGIDARVTELANSPAAAASGEAAAALKAYEDQIAQMREQNAELSASVQQVAEKAEADIGAAMDRAAQVEARGALMRIDAALADGSPFAPALGQFGSIEVPEALTAVADSGVATLPELQSEFPAAARAALETSLKEQAAGGVGDRFKAFVRSQLGVRSLTPKEGDDADAILSRAEAALRKDDLGTALSELDGLDAEAKAEMSDWIGAARARANAVEAAQSLEQTLNSN</sequence>